<evidence type="ECO:0000256" key="7">
    <source>
        <dbReference type="SAM" id="Phobius"/>
    </source>
</evidence>
<sequence>MEMISGVRLHQPSSRRRKSWASSKPGIFGLLFPFNNSMIGPYVSMIFWFKSFNTPERTVYTIAQINLYPLGQNAVQLVFTLIWAWWSDAIRKRWPPIMVSGVICMTTCFVLAFTPLYTNIATRWAFYYLVTVIGGCSGLILAWANELTSYDNEKRSFIIAACNAFASSVQAWLPIVLWPQVEQPRYLLIPLRSISQSSHYVDSIFKGTLGSAGLVFGMMCFAMLTLYLEKRDEKRERRQLASQGADVDTEKDEVSSIAKT</sequence>
<evidence type="ECO:0000256" key="4">
    <source>
        <dbReference type="ARBA" id="ARBA00022989"/>
    </source>
</evidence>
<feature type="transmembrane region" description="Helical" evidence="7">
    <location>
        <begin position="209"/>
        <end position="228"/>
    </location>
</feature>
<dbReference type="AlphaFoldDB" id="A0AAW0BAT1"/>
<keyword evidence="5 7" id="KW-0472">Membrane</keyword>
<evidence type="ECO:0000256" key="3">
    <source>
        <dbReference type="ARBA" id="ARBA00022692"/>
    </source>
</evidence>
<comment type="caution">
    <text evidence="8">The sequence shown here is derived from an EMBL/GenBank/DDBJ whole genome shotgun (WGS) entry which is preliminary data.</text>
</comment>
<evidence type="ECO:0000313" key="8">
    <source>
        <dbReference type="EMBL" id="KAK7022903.1"/>
    </source>
</evidence>
<comment type="subcellular location">
    <subcellularLocation>
        <location evidence="1">Membrane</location>
        <topology evidence="1">Multi-pass membrane protein</topology>
    </subcellularLocation>
</comment>
<feature type="transmembrane region" description="Helical" evidence="7">
    <location>
        <begin position="124"/>
        <end position="144"/>
    </location>
</feature>
<evidence type="ECO:0000313" key="9">
    <source>
        <dbReference type="Proteomes" id="UP001383192"/>
    </source>
</evidence>
<feature type="transmembrane region" description="Helical" evidence="7">
    <location>
        <begin position="69"/>
        <end position="86"/>
    </location>
</feature>
<dbReference type="Proteomes" id="UP001383192">
    <property type="component" value="Unassembled WGS sequence"/>
</dbReference>
<keyword evidence="4 7" id="KW-1133">Transmembrane helix</keyword>
<accession>A0AAW0BAT1</accession>
<feature type="transmembrane region" description="Helical" evidence="7">
    <location>
        <begin position="26"/>
        <end position="49"/>
    </location>
</feature>
<proteinExistence type="predicted"/>
<name>A0AAW0BAT1_9AGAR</name>
<reference evidence="8 9" key="1">
    <citation type="submission" date="2024-01" db="EMBL/GenBank/DDBJ databases">
        <title>A draft genome for a cacao thread blight-causing isolate of Paramarasmius palmivorus.</title>
        <authorList>
            <person name="Baruah I.K."/>
            <person name="Bukari Y."/>
            <person name="Amoako-Attah I."/>
            <person name="Meinhardt L.W."/>
            <person name="Bailey B.A."/>
            <person name="Cohen S.P."/>
        </authorList>
    </citation>
    <scope>NUCLEOTIDE SEQUENCE [LARGE SCALE GENOMIC DNA]</scope>
    <source>
        <strain evidence="8 9">GH-12</strain>
    </source>
</reference>
<feature type="transmembrane region" description="Helical" evidence="7">
    <location>
        <begin position="98"/>
        <end position="118"/>
    </location>
</feature>
<keyword evidence="3 7" id="KW-0812">Transmembrane</keyword>
<gene>
    <name evidence="8" type="ORF">VNI00_016890</name>
</gene>
<evidence type="ECO:0000256" key="6">
    <source>
        <dbReference type="SAM" id="MobiDB-lite"/>
    </source>
</evidence>
<dbReference type="GO" id="GO:0022857">
    <property type="term" value="F:transmembrane transporter activity"/>
    <property type="evidence" value="ECO:0007669"/>
    <property type="project" value="TreeGrafter"/>
</dbReference>
<evidence type="ECO:0000256" key="1">
    <source>
        <dbReference type="ARBA" id="ARBA00004141"/>
    </source>
</evidence>
<dbReference type="PANTHER" id="PTHR43791:SF39">
    <property type="entry name" value="TRANSPORTER LIZ1_SEO1, PUTATIVE (AFU_ORTHOLOGUE AFUA_3G00980)-RELATED"/>
    <property type="match status" value="1"/>
</dbReference>
<keyword evidence="9" id="KW-1185">Reference proteome</keyword>
<feature type="region of interest" description="Disordered" evidence="6">
    <location>
        <begin position="238"/>
        <end position="260"/>
    </location>
</feature>
<dbReference type="PANTHER" id="PTHR43791">
    <property type="entry name" value="PERMEASE-RELATED"/>
    <property type="match status" value="1"/>
</dbReference>
<keyword evidence="2" id="KW-0813">Transport</keyword>
<protein>
    <submittedName>
        <fullName evidence="8">Uncharacterized protein</fullName>
    </submittedName>
</protein>
<dbReference type="InterPro" id="IPR036259">
    <property type="entry name" value="MFS_trans_sf"/>
</dbReference>
<dbReference type="Gene3D" id="1.20.1250.20">
    <property type="entry name" value="MFS general substrate transporter like domains"/>
    <property type="match status" value="1"/>
</dbReference>
<dbReference type="SUPFAM" id="SSF103473">
    <property type="entry name" value="MFS general substrate transporter"/>
    <property type="match status" value="1"/>
</dbReference>
<evidence type="ECO:0000256" key="2">
    <source>
        <dbReference type="ARBA" id="ARBA00022448"/>
    </source>
</evidence>
<evidence type="ECO:0000256" key="5">
    <source>
        <dbReference type="ARBA" id="ARBA00023136"/>
    </source>
</evidence>
<dbReference type="GO" id="GO:0016020">
    <property type="term" value="C:membrane"/>
    <property type="evidence" value="ECO:0007669"/>
    <property type="project" value="UniProtKB-SubCell"/>
</dbReference>
<dbReference type="EMBL" id="JAYKXP010000144">
    <property type="protein sequence ID" value="KAK7022903.1"/>
    <property type="molecule type" value="Genomic_DNA"/>
</dbReference>
<feature type="transmembrane region" description="Helical" evidence="7">
    <location>
        <begin position="156"/>
        <end position="178"/>
    </location>
</feature>
<organism evidence="8 9">
    <name type="scientific">Paramarasmius palmivorus</name>
    <dbReference type="NCBI Taxonomy" id="297713"/>
    <lineage>
        <taxon>Eukaryota</taxon>
        <taxon>Fungi</taxon>
        <taxon>Dikarya</taxon>
        <taxon>Basidiomycota</taxon>
        <taxon>Agaricomycotina</taxon>
        <taxon>Agaricomycetes</taxon>
        <taxon>Agaricomycetidae</taxon>
        <taxon>Agaricales</taxon>
        <taxon>Marasmiineae</taxon>
        <taxon>Marasmiaceae</taxon>
        <taxon>Paramarasmius</taxon>
    </lineage>
</organism>